<accession>A0A6V8LA01</accession>
<dbReference type="RefSeq" id="WP_173078845.1">
    <property type="nucleotide sequence ID" value="NZ_BAABJB010000017.1"/>
</dbReference>
<comment type="caution">
    <text evidence="1">The sequence shown here is derived from an EMBL/GenBank/DDBJ whole genome shotgun (WGS) entry which is preliminary data.</text>
</comment>
<name>A0A6V8LA01_9ACTN</name>
<evidence type="ECO:0000313" key="2">
    <source>
        <dbReference type="Proteomes" id="UP000482960"/>
    </source>
</evidence>
<keyword evidence="2" id="KW-1185">Reference proteome</keyword>
<evidence type="ECO:0000313" key="1">
    <source>
        <dbReference type="EMBL" id="GFJ91838.1"/>
    </source>
</evidence>
<protein>
    <recommendedName>
        <fullName evidence="3">YwqJ-like deaminase</fullName>
    </recommendedName>
</protein>
<dbReference type="InterPro" id="IPR025968">
    <property type="entry name" value="YwqJ_deaminase"/>
</dbReference>
<gene>
    <name evidence="1" type="ORF">Prum_054800</name>
</gene>
<organism evidence="1 2">
    <name type="scientific">Phytohabitans rumicis</name>
    <dbReference type="NCBI Taxonomy" id="1076125"/>
    <lineage>
        <taxon>Bacteria</taxon>
        <taxon>Bacillati</taxon>
        <taxon>Actinomycetota</taxon>
        <taxon>Actinomycetes</taxon>
        <taxon>Micromonosporales</taxon>
        <taxon>Micromonosporaceae</taxon>
    </lineage>
</organism>
<reference evidence="1 2" key="2">
    <citation type="submission" date="2020-03" db="EMBL/GenBank/DDBJ databases">
        <authorList>
            <person name="Ichikawa N."/>
            <person name="Kimura A."/>
            <person name="Kitahashi Y."/>
            <person name="Uohara A."/>
        </authorList>
    </citation>
    <scope>NUCLEOTIDE SEQUENCE [LARGE SCALE GENOMIC DNA]</scope>
    <source>
        <strain evidence="1 2">NBRC 108638</strain>
    </source>
</reference>
<dbReference type="AlphaFoldDB" id="A0A6V8LA01"/>
<evidence type="ECO:0008006" key="3">
    <source>
        <dbReference type="Google" id="ProtNLM"/>
    </source>
</evidence>
<dbReference type="Proteomes" id="UP000482960">
    <property type="component" value="Unassembled WGS sequence"/>
</dbReference>
<reference evidence="1 2" key="1">
    <citation type="submission" date="2020-03" db="EMBL/GenBank/DDBJ databases">
        <title>Whole genome shotgun sequence of Phytohabitans rumicis NBRC 108638.</title>
        <authorList>
            <person name="Komaki H."/>
            <person name="Tamura T."/>
        </authorList>
    </citation>
    <scope>NUCLEOTIDE SEQUENCE [LARGE SCALE GENOMIC DNA]</scope>
    <source>
        <strain evidence="1 2">NBRC 108638</strain>
    </source>
</reference>
<dbReference type="EMBL" id="BLPG01000001">
    <property type="protein sequence ID" value="GFJ91838.1"/>
    <property type="molecule type" value="Genomic_DNA"/>
</dbReference>
<dbReference type="Pfam" id="PF14431">
    <property type="entry name" value="YwqJ-deaminase"/>
    <property type="match status" value="1"/>
</dbReference>
<sequence>MIDQWEAQLIAAPWVNQDKSVGLVRTAGVHEFDLGYVFWRVLPPGESEDVGSGRAVVDRRNGELTYWPSVPVPEVVEQYRAYREQVPVATLTWDPVVRARHLRVRAAFPENATHLRLPDGRVRISHSMRGEGTPRPHRLVAQFLDELPVAYRERGYERCSEVAAVSDALYAEEAKRSADVSLDSARTEVFRGADLVTYRIREPGDPTAGEPTPPCVSCQALLRHFGFALQGPEGAA</sequence>
<proteinExistence type="predicted"/>